<dbReference type="CDD" id="cd02966">
    <property type="entry name" value="TlpA_like_family"/>
    <property type="match status" value="1"/>
</dbReference>
<feature type="chain" id="PRO_5045564591" evidence="5">
    <location>
        <begin position="21"/>
        <end position="506"/>
    </location>
</feature>
<keyword evidence="5" id="KW-0732">Signal</keyword>
<keyword evidence="8" id="KW-1185">Reference proteome</keyword>
<feature type="signal peptide" evidence="5">
    <location>
        <begin position="1"/>
        <end position="20"/>
    </location>
</feature>
<organism evidence="7 8">
    <name type="scientific">Polluticaenibacter yanchengensis</name>
    <dbReference type="NCBI Taxonomy" id="3014562"/>
    <lineage>
        <taxon>Bacteria</taxon>
        <taxon>Pseudomonadati</taxon>
        <taxon>Bacteroidota</taxon>
        <taxon>Chitinophagia</taxon>
        <taxon>Chitinophagales</taxon>
        <taxon>Chitinophagaceae</taxon>
        <taxon>Polluticaenibacter</taxon>
    </lineage>
</organism>
<dbReference type="EMBL" id="JAQGEF010000039">
    <property type="protein sequence ID" value="MDA3616698.1"/>
    <property type="molecule type" value="Genomic_DNA"/>
</dbReference>
<sequence>MKKLLSLLVLALPLLTFSQKKPVRNPPPKPVAPKQTVVNAATNNAGGYKIEITAKPYKNQWIYLAYYFGGIKGLQDSAMVNNESKAIFKSNKPLPQGIYIVASPEKSILFEMLVGEKQNFQVISDAANLNDIQYLNSEENKTFGEYSHFIAPRAQKGEEAKKALAQDSLKQLPNRAQLENTITQNFKEIEDYRDQVINKDETSLLAVIFKSMKETQLPENLKHPVTRQDTINQYRFLKDHYWDNIDLMDGRLVRTPILEGKLKQYLNNYVSPEADSIIYEFNWMIALGRNDDEMFKYLIGYFVDNYVQPKIMGQDKVFLHVYERFIAGDNPKVNWLNEKQKEAIQKRAYMLMANQIGAKAWDLNMVDANNNARTLYNEKNDFTIVLFWDIHCGTCKAEIPVLDSFYQATWKQNKVGIYSVMINEDAIKEWPDYIAKNGKDWTHVHQTKALKEAEEKAGKPSFRQLYDIRSTPTIFLLDKDKNILTKNITLNDLNNVLQEKIKQLKK</sequence>
<dbReference type="InterPro" id="IPR033395">
    <property type="entry name" value="DUF5106"/>
</dbReference>
<evidence type="ECO:0000259" key="6">
    <source>
        <dbReference type="PROSITE" id="PS51352"/>
    </source>
</evidence>
<evidence type="ECO:0000313" key="7">
    <source>
        <dbReference type="EMBL" id="MDA3616698.1"/>
    </source>
</evidence>
<keyword evidence="4" id="KW-0676">Redox-active center</keyword>
<dbReference type="InterPro" id="IPR013766">
    <property type="entry name" value="Thioredoxin_domain"/>
</dbReference>
<evidence type="ECO:0000256" key="3">
    <source>
        <dbReference type="ARBA" id="ARBA00023157"/>
    </source>
</evidence>
<evidence type="ECO:0000256" key="4">
    <source>
        <dbReference type="ARBA" id="ARBA00023284"/>
    </source>
</evidence>
<proteinExistence type="predicted"/>
<feature type="domain" description="Thioredoxin" evidence="6">
    <location>
        <begin position="354"/>
        <end position="506"/>
    </location>
</feature>
<dbReference type="Pfam" id="PF13905">
    <property type="entry name" value="Thioredoxin_8"/>
    <property type="match status" value="1"/>
</dbReference>
<dbReference type="RefSeq" id="WP_407033029.1">
    <property type="nucleotide sequence ID" value="NZ_JAQGEF010000039.1"/>
</dbReference>
<dbReference type="InterPro" id="IPR012336">
    <property type="entry name" value="Thioredoxin-like_fold"/>
</dbReference>
<reference evidence="7 8" key="1">
    <citation type="submission" date="2022-12" db="EMBL/GenBank/DDBJ databases">
        <title>Chitinophagaceae gen. sp. nov., a new member of the family Chitinophagaceae, isolated from soil in a chemical factory.</title>
        <authorList>
            <person name="Ke Z."/>
        </authorList>
    </citation>
    <scope>NUCLEOTIDE SEQUENCE [LARGE SCALE GENOMIC DNA]</scope>
    <source>
        <strain evidence="7 8">LY-5</strain>
    </source>
</reference>
<dbReference type="Pfam" id="PF17127">
    <property type="entry name" value="DUF5106"/>
    <property type="match status" value="1"/>
</dbReference>
<accession>A0ABT4UPE0</accession>
<dbReference type="Proteomes" id="UP001210231">
    <property type="component" value="Unassembled WGS sequence"/>
</dbReference>
<dbReference type="PROSITE" id="PS51352">
    <property type="entry name" value="THIOREDOXIN_2"/>
    <property type="match status" value="1"/>
</dbReference>
<keyword evidence="2" id="KW-0201">Cytochrome c-type biogenesis</keyword>
<dbReference type="PANTHER" id="PTHR42852:SF6">
    <property type="entry name" value="THIOL:DISULFIDE INTERCHANGE PROTEIN DSBE"/>
    <property type="match status" value="1"/>
</dbReference>
<dbReference type="InterPro" id="IPR036249">
    <property type="entry name" value="Thioredoxin-like_sf"/>
</dbReference>
<evidence type="ECO:0000256" key="2">
    <source>
        <dbReference type="ARBA" id="ARBA00022748"/>
    </source>
</evidence>
<evidence type="ECO:0000256" key="5">
    <source>
        <dbReference type="SAM" id="SignalP"/>
    </source>
</evidence>
<keyword evidence="3" id="KW-1015">Disulfide bond</keyword>
<evidence type="ECO:0000313" key="8">
    <source>
        <dbReference type="Proteomes" id="UP001210231"/>
    </source>
</evidence>
<name>A0ABT4UPE0_9BACT</name>
<dbReference type="Gene3D" id="3.40.30.10">
    <property type="entry name" value="Glutaredoxin"/>
    <property type="match status" value="1"/>
</dbReference>
<dbReference type="SUPFAM" id="SSF52833">
    <property type="entry name" value="Thioredoxin-like"/>
    <property type="match status" value="1"/>
</dbReference>
<dbReference type="PANTHER" id="PTHR42852">
    <property type="entry name" value="THIOL:DISULFIDE INTERCHANGE PROTEIN DSBE"/>
    <property type="match status" value="1"/>
</dbReference>
<evidence type="ECO:0000256" key="1">
    <source>
        <dbReference type="ARBA" id="ARBA00004196"/>
    </source>
</evidence>
<dbReference type="InterPro" id="IPR050553">
    <property type="entry name" value="Thioredoxin_ResA/DsbE_sf"/>
</dbReference>
<gene>
    <name evidence="7" type="ORF">O3P16_17940</name>
</gene>
<comment type="subcellular location">
    <subcellularLocation>
        <location evidence="1">Cell envelope</location>
    </subcellularLocation>
</comment>
<protein>
    <submittedName>
        <fullName evidence="7">DUF5106 domain-containing protein</fullName>
    </submittedName>
</protein>
<comment type="caution">
    <text evidence="7">The sequence shown here is derived from an EMBL/GenBank/DDBJ whole genome shotgun (WGS) entry which is preliminary data.</text>
</comment>